<gene>
    <name evidence="11" type="ORF">CYLTODRAFT_424092</name>
</gene>
<dbReference type="InterPro" id="IPR008271">
    <property type="entry name" value="Ser/Thr_kinase_AS"/>
</dbReference>
<dbReference type="Pfam" id="PF00069">
    <property type="entry name" value="Pkinase"/>
    <property type="match status" value="1"/>
</dbReference>
<accession>A0A0D7B6D8</accession>
<evidence type="ECO:0000256" key="3">
    <source>
        <dbReference type="ARBA" id="ARBA00022527"/>
    </source>
</evidence>
<dbReference type="InterPro" id="IPR050108">
    <property type="entry name" value="CDK"/>
</dbReference>
<dbReference type="PANTHER" id="PTHR24056">
    <property type="entry name" value="CELL DIVISION PROTEIN KINASE"/>
    <property type="match status" value="1"/>
</dbReference>
<dbReference type="Gene3D" id="3.30.200.20">
    <property type="entry name" value="Phosphorylase Kinase, domain 1"/>
    <property type="match status" value="1"/>
</dbReference>
<evidence type="ECO:0000256" key="4">
    <source>
        <dbReference type="ARBA" id="ARBA00022679"/>
    </source>
</evidence>
<keyword evidence="3" id="KW-0723">Serine/threonine-protein kinase</keyword>
<dbReference type="EC" id="2.7.11.22" evidence="2"/>
<evidence type="ECO:0000256" key="7">
    <source>
        <dbReference type="ARBA" id="ARBA00022840"/>
    </source>
</evidence>
<evidence type="ECO:0000256" key="5">
    <source>
        <dbReference type="ARBA" id="ARBA00022741"/>
    </source>
</evidence>
<protein>
    <recommendedName>
        <fullName evidence="2">cyclin-dependent kinase</fullName>
        <ecNumber evidence="2">2.7.11.22</ecNumber>
    </recommendedName>
</protein>
<evidence type="ECO:0000313" key="11">
    <source>
        <dbReference type="EMBL" id="KIY65729.1"/>
    </source>
</evidence>
<dbReference type="Gene3D" id="1.10.510.10">
    <property type="entry name" value="Transferase(Phosphotransferase) domain 1"/>
    <property type="match status" value="1"/>
</dbReference>
<dbReference type="PANTHER" id="PTHR24056:SF171">
    <property type="entry name" value="CYCLIN-DEPENDENT KINASE 20"/>
    <property type="match status" value="1"/>
</dbReference>
<organism evidence="11 12">
    <name type="scientific">Cylindrobasidium torrendii FP15055 ss-10</name>
    <dbReference type="NCBI Taxonomy" id="1314674"/>
    <lineage>
        <taxon>Eukaryota</taxon>
        <taxon>Fungi</taxon>
        <taxon>Dikarya</taxon>
        <taxon>Basidiomycota</taxon>
        <taxon>Agaricomycotina</taxon>
        <taxon>Agaricomycetes</taxon>
        <taxon>Agaricomycetidae</taxon>
        <taxon>Agaricales</taxon>
        <taxon>Marasmiineae</taxon>
        <taxon>Physalacriaceae</taxon>
        <taxon>Cylindrobasidium</taxon>
    </lineage>
</organism>
<evidence type="ECO:0000256" key="2">
    <source>
        <dbReference type="ARBA" id="ARBA00012425"/>
    </source>
</evidence>
<dbReference type="AlphaFoldDB" id="A0A0D7B6D8"/>
<evidence type="ECO:0000313" key="12">
    <source>
        <dbReference type="Proteomes" id="UP000054007"/>
    </source>
</evidence>
<dbReference type="Proteomes" id="UP000054007">
    <property type="component" value="Unassembled WGS sequence"/>
</dbReference>
<dbReference type="PROSITE" id="PS50011">
    <property type="entry name" value="PROTEIN_KINASE_DOM"/>
    <property type="match status" value="1"/>
</dbReference>
<dbReference type="GO" id="GO:0004693">
    <property type="term" value="F:cyclin-dependent protein serine/threonine kinase activity"/>
    <property type="evidence" value="ECO:0007669"/>
    <property type="project" value="UniProtKB-EC"/>
</dbReference>
<comment type="catalytic activity">
    <reaction evidence="8">
        <text>L-threonyl-[protein] + ATP = O-phospho-L-threonyl-[protein] + ADP + H(+)</text>
        <dbReference type="Rhea" id="RHEA:46608"/>
        <dbReference type="Rhea" id="RHEA-COMP:11060"/>
        <dbReference type="Rhea" id="RHEA-COMP:11605"/>
        <dbReference type="ChEBI" id="CHEBI:15378"/>
        <dbReference type="ChEBI" id="CHEBI:30013"/>
        <dbReference type="ChEBI" id="CHEBI:30616"/>
        <dbReference type="ChEBI" id="CHEBI:61977"/>
        <dbReference type="ChEBI" id="CHEBI:456216"/>
        <dbReference type="EC" id="2.7.11.22"/>
    </reaction>
</comment>
<dbReference type="OrthoDB" id="413582at2759"/>
<name>A0A0D7B6D8_9AGAR</name>
<keyword evidence="6 11" id="KW-0418">Kinase</keyword>
<evidence type="ECO:0000256" key="1">
    <source>
        <dbReference type="ARBA" id="ARBA00006485"/>
    </source>
</evidence>
<keyword evidence="12" id="KW-1185">Reference proteome</keyword>
<evidence type="ECO:0000256" key="9">
    <source>
        <dbReference type="ARBA" id="ARBA00048367"/>
    </source>
</evidence>
<dbReference type="SUPFAM" id="SSF56112">
    <property type="entry name" value="Protein kinase-like (PK-like)"/>
    <property type="match status" value="1"/>
</dbReference>
<reference evidence="11 12" key="1">
    <citation type="journal article" date="2015" name="Fungal Genet. Biol.">
        <title>Evolution of novel wood decay mechanisms in Agaricales revealed by the genome sequences of Fistulina hepatica and Cylindrobasidium torrendii.</title>
        <authorList>
            <person name="Floudas D."/>
            <person name="Held B.W."/>
            <person name="Riley R."/>
            <person name="Nagy L.G."/>
            <person name="Koehler G."/>
            <person name="Ransdell A.S."/>
            <person name="Younus H."/>
            <person name="Chow J."/>
            <person name="Chiniquy J."/>
            <person name="Lipzen A."/>
            <person name="Tritt A."/>
            <person name="Sun H."/>
            <person name="Haridas S."/>
            <person name="LaButti K."/>
            <person name="Ohm R.A."/>
            <person name="Kues U."/>
            <person name="Blanchette R.A."/>
            <person name="Grigoriev I.V."/>
            <person name="Minto R.E."/>
            <person name="Hibbett D.S."/>
        </authorList>
    </citation>
    <scope>NUCLEOTIDE SEQUENCE [LARGE SCALE GENOMIC DNA]</scope>
    <source>
        <strain evidence="11 12">FP15055 ss-10</strain>
    </source>
</reference>
<dbReference type="EMBL" id="KN880579">
    <property type="protein sequence ID" value="KIY65729.1"/>
    <property type="molecule type" value="Genomic_DNA"/>
</dbReference>
<keyword evidence="5" id="KW-0547">Nucleotide-binding</keyword>
<comment type="similarity">
    <text evidence="1">Belongs to the protein kinase superfamily. CMGC Ser/Thr protein kinase family. CDC2/CDKX subfamily.</text>
</comment>
<dbReference type="GO" id="GO:0005524">
    <property type="term" value="F:ATP binding"/>
    <property type="evidence" value="ECO:0007669"/>
    <property type="project" value="UniProtKB-KW"/>
</dbReference>
<dbReference type="InterPro" id="IPR000719">
    <property type="entry name" value="Prot_kinase_dom"/>
</dbReference>
<evidence type="ECO:0000256" key="8">
    <source>
        <dbReference type="ARBA" id="ARBA00047811"/>
    </source>
</evidence>
<evidence type="ECO:0000256" key="6">
    <source>
        <dbReference type="ARBA" id="ARBA00022777"/>
    </source>
</evidence>
<keyword evidence="4" id="KW-0808">Transferase</keyword>
<dbReference type="PROSITE" id="PS00108">
    <property type="entry name" value="PROTEIN_KINASE_ST"/>
    <property type="match status" value="1"/>
</dbReference>
<proteinExistence type="inferred from homology"/>
<comment type="catalytic activity">
    <reaction evidence="9">
        <text>L-seryl-[protein] + ATP = O-phospho-L-seryl-[protein] + ADP + H(+)</text>
        <dbReference type="Rhea" id="RHEA:17989"/>
        <dbReference type="Rhea" id="RHEA-COMP:9863"/>
        <dbReference type="Rhea" id="RHEA-COMP:11604"/>
        <dbReference type="ChEBI" id="CHEBI:15378"/>
        <dbReference type="ChEBI" id="CHEBI:29999"/>
        <dbReference type="ChEBI" id="CHEBI:30616"/>
        <dbReference type="ChEBI" id="CHEBI:83421"/>
        <dbReference type="ChEBI" id="CHEBI:456216"/>
        <dbReference type="EC" id="2.7.11.22"/>
    </reaction>
</comment>
<keyword evidence="7" id="KW-0067">ATP-binding</keyword>
<sequence length="351" mass="39047">MIAYGVASTVSLVRGEGVVVKTATTNRQFAKEPHDIRRECRILSHLSHPTIITLLAFEDDDASHTLQLHVPYIPFDLESLLNLAAFTPSGWPHFPRVAASLMYQLLLGISYLHNEKIAHRDIKPSNVLLTTSGCIKLIDFGVSYTSKPDPRDIWPEPESRKYFEVSTGPYRAPELLFGSRTYNPYAIDLWSLGVLFAEFFTPVIVQDDGEDEAHNAPPAEQSLMRKPLFEGTRGEIALIWSIFRTMGTPTEETWPGYESLPGASRMRFNVVPGTPLRGILPNLPEDNAEPLVDLIQSLLRYPPDTRLAAKDACNHPAFAKGVLLPSEISGSGTELGDLLKDMLDHESDRSL</sequence>
<dbReference type="InterPro" id="IPR011009">
    <property type="entry name" value="Kinase-like_dom_sf"/>
</dbReference>
<dbReference type="GO" id="GO:0005634">
    <property type="term" value="C:nucleus"/>
    <property type="evidence" value="ECO:0007669"/>
    <property type="project" value="TreeGrafter"/>
</dbReference>
<feature type="domain" description="Protein kinase" evidence="10">
    <location>
        <begin position="1"/>
        <end position="318"/>
    </location>
</feature>
<evidence type="ECO:0000259" key="10">
    <source>
        <dbReference type="PROSITE" id="PS50011"/>
    </source>
</evidence>
<dbReference type="SMART" id="SM00220">
    <property type="entry name" value="S_TKc"/>
    <property type="match status" value="1"/>
</dbReference>
<dbReference type="STRING" id="1314674.A0A0D7B6D8"/>